<evidence type="ECO:0000313" key="1">
    <source>
        <dbReference type="EMBL" id="PRO68453.1"/>
    </source>
</evidence>
<dbReference type="EMBL" id="PVNO01000026">
    <property type="protein sequence ID" value="PRO68453.1"/>
    <property type="molecule type" value="Genomic_DNA"/>
</dbReference>
<name>A0ABX5CLK3_9ALTE</name>
<sequence>MIHVDNLKVYIDCSDSPEMHTSEYEECDLYFKRTLRSTDAYSCGKVRPFGLYFEVYPSFYSPFTLKRFLSFSGKGVKNKCKSVLKALDTDNRLGFLPREDCFNKVNNDCEKNSTFKVLFYVRLWNPNGDKEFVLSESEKRDREVINTSRLEIIRLLKAKFGENALVGVMNDPFARKVAPELIVDESFTSKKQYLKQVQESSVCIATTGLHSSIGAKFAEYVSLGKAIVSESFNYCLPGEIEESTNYLEFNSPEKCIRQVERLYESPDELLKMKEANLRYAKEYLQCNKIVSRLIGEVNAN</sequence>
<evidence type="ECO:0008006" key="3">
    <source>
        <dbReference type="Google" id="ProtNLM"/>
    </source>
</evidence>
<dbReference type="Proteomes" id="UP000239539">
    <property type="component" value="Unassembled WGS sequence"/>
</dbReference>
<comment type="caution">
    <text evidence="1">The sequence shown here is derived from an EMBL/GenBank/DDBJ whole genome shotgun (WGS) entry which is preliminary data.</text>
</comment>
<accession>A0ABX5CLK3</accession>
<evidence type="ECO:0000313" key="2">
    <source>
        <dbReference type="Proteomes" id="UP000239539"/>
    </source>
</evidence>
<reference evidence="2" key="1">
    <citation type="journal article" date="2020" name="Int. J. Syst. Evol. Microbiol.">
        <title>Alteromonas alba sp. nov., a marine bacterium isolated from the seawater of the West Pacific Ocean.</title>
        <authorList>
            <person name="Sun C."/>
            <person name="Wu Y.-H."/>
            <person name="Xamxidin M."/>
            <person name="Cheng H."/>
            <person name="Xu X.-W."/>
        </authorList>
    </citation>
    <scope>NUCLEOTIDE SEQUENCE [LARGE SCALE GENOMIC DNA]</scope>
    <source>
        <strain evidence="2">9a2</strain>
    </source>
</reference>
<organism evidence="1 2">
    <name type="scientific">Alteromonas gracilis</name>
    <dbReference type="NCBI Taxonomy" id="1479524"/>
    <lineage>
        <taxon>Bacteria</taxon>
        <taxon>Pseudomonadati</taxon>
        <taxon>Pseudomonadota</taxon>
        <taxon>Gammaproteobacteria</taxon>
        <taxon>Alteromonadales</taxon>
        <taxon>Alteromonadaceae</taxon>
        <taxon>Alteromonas/Salinimonas group</taxon>
        <taxon>Alteromonas</taxon>
    </lineage>
</organism>
<proteinExistence type="predicted"/>
<gene>
    <name evidence="1" type="ORF">C6Y39_12460</name>
</gene>
<keyword evidence="2" id="KW-1185">Reference proteome</keyword>
<protein>
    <recommendedName>
        <fullName evidence="3">Glycosyltransferase family 1 protein</fullName>
    </recommendedName>
</protein>
<dbReference type="Gene3D" id="3.40.50.2000">
    <property type="entry name" value="Glycogen Phosphorylase B"/>
    <property type="match status" value="1"/>
</dbReference>